<feature type="compositionally biased region" description="Low complexity" evidence="3">
    <location>
        <begin position="333"/>
        <end position="345"/>
    </location>
</feature>
<keyword evidence="4" id="KW-0472">Membrane</keyword>
<feature type="domain" description="Putative zinc-finger" evidence="5">
    <location>
        <begin position="20"/>
        <end position="48"/>
    </location>
</feature>
<gene>
    <name evidence="6" type="ORF">HDA42_004976</name>
</gene>
<proteinExistence type="predicted"/>
<evidence type="ECO:0000313" key="6">
    <source>
        <dbReference type="EMBL" id="MBA9055798.1"/>
    </source>
</evidence>
<comment type="caution">
    <text evidence="6">The sequence shown here is derived from an EMBL/GenBank/DDBJ whole genome shotgun (WGS) entry which is preliminary data.</text>
</comment>
<feature type="region of interest" description="Disordered" evidence="3">
    <location>
        <begin position="314"/>
        <end position="354"/>
    </location>
</feature>
<dbReference type="InterPro" id="IPR027383">
    <property type="entry name" value="Znf_put"/>
</dbReference>
<evidence type="ECO:0000256" key="1">
    <source>
        <dbReference type="ARBA" id="ARBA00023015"/>
    </source>
</evidence>
<feature type="transmembrane region" description="Helical" evidence="4">
    <location>
        <begin position="172"/>
        <end position="197"/>
    </location>
</feature>
<reference evidence="6 7" key="1">
    <citation type="submission" date="2020-08" db="EMBL/GenBank/DDBJ databases">
        <title>Sequencing the genomes of 1000 actinobacteria strains.</title>
        <authorList>
            <person name="Klenk H.-P."/>
        </authorList>
    </citation>
    <scope>NUCLEOTIDE SEQUENCE [LARGE SCALE GENOMIC DNA]</scope>
    <source>
        <strain evidence="6 7">DSM 41827</strain>
    </source>
</reference>
<sequence>MSGSRQKPVEAHLTEQHLGDRLSALVDGELGHDTRERVLAHLATCARCKAEADAQRALKSVFATAAPPPPSASLLARLQGLPGGGDGDADTPPGGLFGHDPENRAPGDPGTFGLRRGFSFGYVPARPQGSGPERTGFHEETGFGGPFGEGGFRVHPVGRPEDGRSASRGLRFAFAAAGAVSLAAVALGGVTTAIPGYPAADARGSGSNVIPARTMGTGGGTGATTSADAQRRRQGPLAAQGGGAPLGRTAPPTAAVTAPLVPGASDIAAGQSQGTGGRPTGPLMTGVNAVTPLIRPLDKALDLQLGKWSTAPMVPGMLSDSGPDPAPHNPIRPSASATPLVSPLAAPAPPRRTP</sequence>
<keyword evidence="7" id="KW-1185">Reference proteome</keyword>
<feature type="region of interest" description="Disordered" evidence="3">
    <location>
        <begin position="265"/>
        <end position="284"/>
    </location>
</feature>
<dbReference type="InterPro" id="IPR041916">
    <property type="entry name" value="Anti_sigma_zinc_sf"/>
</dbReference>
<evidence type="ECO:0000313" key="7">
    <source>
        <dbReference type="Proteomes" id="UP000577386"/>
    </source>
</evidence>
<keyword evidence="2" id="KW-0804">Transcription</keyword>
<dbReference type="Gene3D" id="1.10.10.1320">
    <property type="entry name" value="Anti-sigma factor, zinc-finger domain"/>
    <property type="match status" value="1"/>
</dbReference>
<keyword evidence="4" id="KW-0812">Transmembrane</keyword>
<dbReference type="RefSeq" id="WP_182776619.1">
    <property type="nucleotide sequence ID" value="NZ_BAAAHW010000026.1"/>
</dbReference>
<feature type="compositionally biased region" description="Low complexity" evidence="3">
    <location>
        <begin position="246"/>
        <end position="257"/>
    </location>
</feature>
<name>A0A7W3RNU4_STRMR</name>
<dbReference type="EMBL" id="JACJIJ010000002">
    <property type="protein sequence ID" value="MBA9055798.1"/>
    <property type="molecule type" value="Genomic_DNA"/>
</dbReference>
<evidence type="ECO:0000256" key="2">
    <source>
        <dbReference type="ARBA" id="ARBA00023163"/>
    </source>
</evidence>
<protein>
    <submittedName>
        <fullName evidence="6">Anti-sigma factor RsiW</fullName>
    </submittedName>
</protein>
<evidence type="ECO:0000256" key="4">
    <source>
        <dbReference type="SAM" id="Phobius"/>
    </source>
</evidence>
<dbReference type="AlphaFoldDB" id="A0A7W3RNU4"/>
<keyword evidence="1" id="KW-0805">Transcription regulation</keyword>
<evidence type="ECO:0000259" key="5">
    <source>
        <dbReference type="Pfam" id="PF13490"/>
    </source>
</evidence>
<feature type="region of interest" description="Disordered" evidence="3">
    <location>
        <begin position="80"/>
        <end position="107"/>
    </location>
</feature>
<keyword evidence="4" id="KW-1133">Transmembrane helix</keyword>
<dbReference type="Pfam" id="PF13490">
    <property type="entry name" value="zf-HC2"/>
    <property type="match status" value="1"/>
</dbReference>
<dbReference type="GeneID" id="93976263"/>
<evidence type="ECO:0000256" key="3">
    <source>
        <dbReference type="SAM" id="MobiDB-lite"/>
    </source>
</evidence>
<feature type="region of interest" description="Disordered" evidence="3">
    <location>
        <begin position="212"/>
        <end position="257"/>
    </location>
</feature>
<accession>A0A7W3RNU4</accession>
<organism evidence="6 7">
    <name type="scientific">Streptomyces murinus</name>
    <dbReference type="NCBI Taxonomy" id="33900"/>
    <lineage>
        <taxon>Bacteria</taxon>
        <taxon>Bacillati</taxon>
        <taxon>Actinomycetota</taxon>
        <taxon>Actinomycetes</taxon>
        <taxon>Kitasatosporales</taxon>
        <taxon>Streptomycetaceae</taxon>
        <taxon>Streptomyces</taxon>
    </lineage>
</organism>
<dbReference type="Proteomes" id="UP000577386">
    <property type="component" value="Unassembled WGS sequence"/>
</dbReference>